<sequence>MLDSSMTEIAVAAVTVAVGAAFYFGAPKPTEDGTLPSSEPDPTSLTTSKKGKKNKKKTIPGIRATSGEESTAAEDTSPAPKPKEKELTPKPEVPPPPPAPTTSKSKKKKKSKAAVASIETALGAGPSKSQPSAYESSSANDGAWTRVETRRRGPKAAAPGAVLSDGLTTSVTGTEDEQDEPQVKQRTLAERLLPAGRKTGVEDMLETPQYPEVARVMRVKPADAPEPAPGLSWGDYEDADENKVVSMDDEETDEGGWGVVQSRKPKRNQTITQTSTAQAPKQSSTDTQSMTKKQRQNAAKRDATKAAKADAEEERLSKLQAHKRELERERIAQAYSKPPAGKSKASGGMTASVNEKGNLVWD</sequence>
<keyword evidence="3" id="KW-1185">Reference proteome</keyword>
<comment type="caution">
    <text evidence="2">The sequence shown here is derived from an EMBL/GenBank/DDBJ whole genome shotgun (WGS) entry which is preliminary data.</text>
</comment>
<evidence type="ECO:0000256" key="1">
    <source>
        <dbReference type="SAM" id="MobiDB-lite"/>
    </source>
</evidence>
<dbReference type="Proteomes" id="UP000383932">
    <property type="component" value="Unassembled WGS sequence"/>
</dbReference>
<feature type="region of interest" description="Disordered" evidence="1">
    <location>
        <begin position="220"/>
        <end position="362"/>
    </location>
</feature>
<gene>
    <name evidence="2" type="ORF">CTheo_2665</name>
</gene>
<evidence type="ECO:0000313" key="2">
    <source>
        <dbReference type="EMBL" id="KAB5593939.1"/>
    </source>
</evidence>
<accession>A0A5N5QQL8</accession>
<dbReference type="EMBL" id="SSOP01000028">
    <property type="protein sequence ID" value="KAB5593939.1"/>
    <property type="molecule type" value="Genomic_DNA"/>
</dbReference>
<feature type="compositionally biased region" description="Basic and acidic residues" evidence="1">
    <location>
        <begin position="299"/>
        <end position="331"/>
    </location>
</feature>
<protein>
    <submittedName>
        <fullName evidence="2">Uncharacterized protein</fullName>
    </submittedName>
</protein>
<reference evidence="2 3" key="1">
    <citation type="journal article" date="2019" name="Fungal Biol. Biotechnol.">
        <title>Draft genome sequence of fastidious pathogen Ceratobasidium theobromae, which causes vascular-streak dieback in Theobroma cacao.</title>
        <authorList>
            <person name="Ali S.S."/>
            <person name="Asman A."/>
            <person name="Shao J."/>
            <person name="Firmansyah A.P."/>
            <person name="Susilo A.W."/>
            <person name="Rosmana A."/>
            <person name="McMahon P."/>
            <person name="Junaid M."/>
            <person name="Guest D."/>
            <person name="Kheng T.Y."/>
            <person name="Meinhardt L.W."/>
            <person name="Bailey B.A."/>
        </authorList>
    </citation>
    <scope>NUCLEOTIDE SEQUENCE [LARGE SCALE GENOMIC DNA]</scope>
    <source>
        <strain evidence="2 3">CT2</strain>
    </source>
</reference>
<evidence type="ECO:0000313" key="3">
    <source>
        <dbReference type="Proteomes" id="UP000383932"/>
    </source>
</evidence>
<feature type="compositionally biased region" description="Basic residues" evidence="1">
    <location>
        <begin position="49"/>
        <end position="58"/>
    </location>
</feature>
<organism evidence="2 3">
    <name type="scientific">Ceratobasidium theobromae</name>
    <dbReference type="NCBI Taxonomy" id="1582974"/>
    <lineage>
        <taxon>Eukaryota</taxon>
        <taxon>Fungi</taxon>
        <taxon>Dikarya</taxon>
        <taxon>Basidiomycota</taxon>
        <taxon>Agaricomycotina</taxon>
        <taxon>Agaricomycetes</taxon>
        <taxon>Cantharellales</taxon>
        <taxon>Ceratobasidiaceae</taxon>
        <taxon>Ceratobasidium</taxon>
    </lineage>
</organism>
<name>A0A5N5QQL8_9AGAM</name>
<feature type="compositionally biased region" description="Polar residues" evidence="1">
    <location>
        <begin position="127"/>
        <end position="140"/>
    </location>
</feature>
<feature type="compositionally biased region" description="Polar residues" evidence="1">
    <location>
        <begin position="35"/>
        <end position="48"/>
    </location>
</feature>
<proteinExistence type="predicted"/>
<feature type="region of interest" description="Disordered" evidence="1">
    <location>
        <begin position="25"/>
        <end position="184"/>
    </location>
</feature>
<dbReference type="OrthoDB" id="2564465at2759"/>
<dbReference type="AlphaFoldDB" id="A0A5N5QQL8"/>
<feature type="compositionally biased region" description="Pro residues" evidence="1">
    <location>
        <begin position="91"/>
        <end position="100"/>
    </location>
</feature>
<feature type="compositionally biased region" description="Polar residues" evidence="1">
    <location>
        <begin position="268"/>
        <end position="291"/>
    </location>
</feature>